<dbReference type="Gene3D" id="3.40.50.10420">
    <property type="entry name" value="NagB/RpiA/CoA transferase-like"/>
    <property type="match status" value="1"/>
</dbReference>
<comment type="caution">
    <text evidence="6">The sequence shown here is derived from an EMBL/GenBank/DDBJ whole genome shotgun (WGS) entry which is preliminary data.</text>
</comment>
<protein>
    <recommendedName>
        <fullName evidence="5">5-formyltetrahydrofolate cyclo-ligase</fullName>
        <ecNumber evidence="5">6.3.3.2</ecNumber>
    </recommendedName>
</protein>
<keyword evidence="2 4" id="KW-0547">Nucleotide-binding</keyword>
<feature type="binding site" evidence="4">
    <location>
        <begin position="133"/>
        <end position="141"/>
    </location>
    <ligand>
        <name>ATP</name>
        <dbReference type="ChEBI" id="CHEBI:30616"/>
    </ligand>
</feature>
<dbReference type="Proteomes" id="UP000037175">
    <property type="component" value="Unassembled WGS sequence"/>
</dbReference>
<dbReference type="PATRIC" id="fig|281456.6.peg.1611"/>
<dbReference type="InterPro" id="IPR037171">
    <property type="entry name" value="NagB/RpiA_transferase-like"/>
</dbReference>
<organism evidence="6 7">
    <name type="scientific">Thermincola ferriacetica</name>
    <dbReference type="NCBI Taxonomy" id="281456"/>
    <lineage>
        <taxon>Bacteria</taxon>
        <taxon>Bacillati</taxon>
        <taxon>Bacillota</taxon>
        <taxon>Clostridia</taxon>
        <taxon>Eubacteriales</taxon>
        <taxon>Thermincolaceae</taxon>
        <taxon>Thermincola</taxon>
    </lineage>
</organism>
<feature type="binding site" evidence="4">
    <location>
        <position position="48"/>
    </location>
    <ligand>
        <name>substrate</name>
    </ligand>
</feature>
<evidence type="ECO:0000256" key="2">
    <source>
        <dbReference type="ARBA" id="ARBA00022741"/>
    </source>
</evidence>
<sequence length="190" mass="21983">MKRELRKKIIADRMAMSNEEVTRKSQKIAKRLEDLPEYREAELIMFYIDFRNEVQTGDLIKRALARGKRVVVPITVRETSTLIPSEIKDFPGDLTNGTWGILEPQKECIRPVDPSEIDVVIVPGVSFDTRGNRMGYGGGFYDRFLPRTKPDATHIALAFELQMRDNVYPEEHDQPVHYVITEERVIKCFN</sequence>
<dbReference type="InterPro" id="IPR002698">
    <property type="entry name" value="FTHF_cligase"/>
</dbReference>
<dbReference type="NCBIfam" id="TIGR02727">
    <property type="entry name" value="MTHFS_bact"/>
    <property type="match status" value="1"/>
</dbReference>
<comment type="similarity">
    <text evidence="1 5">Belongs to the 5-formyltetrahydrofolate cyclo-ligase family.</text>
</comment>
<feature type="binding site" evidence="4">
    <location>
        <begin position="2"/>
        <end position="6"/>
    </location>
    <ligand>
        <name>ATP</name>
        <dbReference type="ChEBI" id="CHEBI:30616"/>
    </ligand>
</feature>
<evidence type="ECO:0000256" key="4">
    <source>
        <dbReference type="PIRSR" id="PIRSR006806-1"/>
    </source>
</evidence>
<dbReference type="GO" id="GO:0046872">
    <property type="term" value="F:metal ion binding"/>
    <property type="evidence" value="ECO:0007669"/>
    <property type="project" value="UniProtKB-KW"/>
</dbReference>
<dbReference type="EC" id="6.3.3.2" evidence="5"/>
<dbReference type="AlphaFoldDB" id="A0A0L6W2U7"/>
<evidence type="ECO:0000256" key="5">
    <source>
        <dbReference type="RuleBase" id="RU361279"/>
    </source>
</evidence>
<keyword evidence="6" id="KW-0436">Ligase</keyword>
<feature type="binding site" evidence="4">
    <location>
        <position position="53"/>
    </location>
    <ligand>
        <name>substrate</name>
    </ligand>
</feature>
<dbReference type="GO" id="GO:0005524">
    <property type="term" value="F:ATP binding"/>
    <property type="evidence" value="ECO:0007669"/>
    <property type="project" value="UniProtKB-KW"/>
</dbReference>
<gene>
    <name evidence="6" type="ORF">Tfer_1510</name>
</gene>
<evidence type="ECO:0000256" key="1">
    <source>
        <dbReference type="ARBA" id="ARBA00010638"/>
    </source>
</evidence>
<dbReference type="PANTHER" id="PTHR23407">
    <property type="entry name" value="ATPASE INHIBITOR/5-FORMYLTETRAHYDROFOLATE CYCLO-LIGASE"/>
    <property type="match status" value="1"/>
</dbReference>
<dbReference type="SUPFAM" id="SSF100950">
    <property type="entry name" value="NagB/RpiA/CoA transferase-like"/>
    <property type="match status" value="1"/>
</dbReference>
<dbReference type="GO" id="GO:0035999">
    <property type="term" value="P:tetrahydrofolate interconversion"/>
    <property type="evidence" value="ECO:0007669"/>
    <property type="project" value="TreeGrafter"/>
</dbReference>
<comment type="cofactor">
    <cofactor evidence="5">
        <name>Mg(2+)</name>
        <dbReference type="ChEBI" id="CHEBI:18420"/>
    </cofactor>
</comment>
<dbReference type="EMBL" id="LGTE01000008">
    <property type="protein sequence ID" value="KNZ69897.1"/>
    <property type="molecule type" value="Genomic_DNA"/>
</dbReference>
<dbReference type="GO" id="GO:0009396">
    <property type="term" value="P:folic acid-containing compound biosynthetic process"/>
    <property type="evidence" value="ECO:0007669"/>
    <property type="project" value="TreeGrafter"/>
</dbReference>
<keyword evidence="3 4" id="KW-0067">ATP-binding</keyword>
<dbReference type="GO" id="GO:0030272">
    <property type="term" value="F:5-formyltetrahydrofolate cyclo-ligase activity"/>
    <property type="evidence" value="ECO:0007669"/>
    <property type="project" value="UniProtKB-EC"/>
</dbReference>
<comment type="catalytic activity">
    <reaction evidence="5">
        <text>(6S)-5-formyl-5,6,7,8-tetrahydrofolate + ATP = (6R)-5,10-methenyltetrahydrofolate + ADP + phosphate</text>
        <dbReference type="Rhea" id="RHEA:10488"/>
        <dbReference type="ChEBI" id="CHEBI:30616"/>
        <dbReference type="ChEBI" id="CHEBI:43474"/>
        <dbReference type="ChEBI" id="CHEBI:57455"/>
        <dbReference type="ChEBI" id="CHEBI:57457"/>
        <dbReference type="ChEBI" id="CHEBI:456216"/>
        <dbReference type="EC" id="6.3.3.2"/>
    </reaction>
</comment>
<evidence type="ECO:0000313" key="7">
    <source>
        <dbReference type="Proteomes" id="UP000037175"/>
    </source>
</evidence>
<dbReference type="Pfam" id="PF01812">
    <property type="entry name" value="5-FTHF_cyc-lig"/>
    <property type="match status" value="1"/>
</dbReference>
<reference evidence="7" key="1">
    <citation type="submission" date="2015-07" db="EMBL/GenBank/DDBJ databases">
        <title>Complete Genome of Thermincola ferriacetica strain Z-0001T.</title>
        <authorList>
            <person name="Lusk B."/>
            <person name="Badalamenti J.P."/>
            <person name="Parameswaran P."/>
            <person name="Bond D.R."/>
            <person name="Torres C.I."/>
        </authorList>
    </citation>
    <scope>NUCLEOTIDE SEQUENCE [LARGE SCALE GENOMIC DNA]</scope>
    <source>
        <strain evidence="7">Z-0001</strain>
    </source>
</reference>
<dbReference type="PIRSF" id="PIRSF006806">
    <property type="entry name" value="FTHF_cligase"/>
    <property type="match status" value="1"/>
</dbReference>
<dbReference type="PANTHER" id="PTHR23407:SF1">
    <property type="entry name" value="5-FORMYLTETRAHYDROFOLATE CYCLO-LIGASE"/>
    <property type="match status" value="1"/>
</dbReference>
<keyword evidence="5" id="KW-0460">Magnesium</keyword>
<dbReference type="RefSeq" id="WP_083436838.1">
    <property type="nucleotide sequence ID" value="NZ_LGTE01000008.1"/>
</dbReference>
<keyword evidence="7" id="KW-1185">Reference proteome</keyword>
<evidence type="ECO:0000313" key="6">
    <source>
        <dbReference type="EMBL" id="KNZ69897.1"/>
    </source>
</evidence>
<accession>A0A0L6W2U7</accession>
<dbReference type="InterPro" id="IPR024185">
    <property type="entry name" value="FTHF_cligase-like_sf"/>
</dbReference>
<evidence type="ECO:0000256" key="3">
    <source>
        <dbReference type="ARBA" id="ARBA00022840"/>
    </source>
</evidence>
<proteinExistence type="inferred from homology"/>
<keyword evidence="5" id="KW-0479">Metal-binding</keyword>
<name>A0A0L6W2U7_9FIRM</name>